<reference evidence="1" key="1">
    <citation type="journal article" date="2022" name="Int. J. Syst. Evol. Microbiol.">
        <title>Genome-based, phenotypic and chemotaxonomic classification of Faecalibacterium strains: proposal of three novel species Faecalibacterium duncaniae sp. nov., Faecalibacterium hattorii sp. nov. and Faecalibacterium gallinarum sp. nov. .</title>
        <authorList>
            <person name="Sakamoto M."/>
            <person name="Sakurai N."/>
            <person name="Tanno H."/>
            <person name="Iino T."/>
            <person name="Ohkuma M."/>
            <person name="Endo A."/>
        </authorList>
    </citation>
    <scope>NUCLEOTIDE SEQUENCE</scope>
    <source>
        <strain evidence="1">JCM 17207</strain>
    </source>
</reference>
<protein>
    <submittedName>
        <fullName evidence="1">Uncharacterized protein</fullName>
    </submittedName>
</protein>
<proteinExistence type="predicted"/>
<evidence type="ECO:0000313" key="1">
    <source>
        <dbReference type="EMBL" id="GJN65931.1"/>
    </source>
</evidence>
<comment type="caution">
    <text evidence="1">The sequence shown here is derived from an EMBL/GenBank/DDBJ whole genome shotgun (WGS) entry which is preliminary data.</text>
</comment>
<dbReference type="AlphaFoldDB" id="A0AA37J566"/>
<keyword evidence="2" id="KW-1185">Reference proteome</keyword>
<organism evidence="1 2">
    <name type="scientific">Faecalibacterium gallinarum</name>
    <dbReference type="NCBI Taxonomy" id="2903556"/>
    <lineage>
        <taxon>Bacteria</taxon>
        <taxon>Bacillati</taxon>
        <taxon>Bacillota</taxon>
        <taxon>Clostridia</taxon>
        <taxon>Eubacteriales</taxon>
        <taxon>Oscillospiraceae</taxon>
        <taxon>Faecalibacterium</taxon>
    </lineage>
</organism>
<name>A0AA37J566_9FIRM</name>
<dbReference type="Proteomes" id="UP001055185">
    <property type="component" value="Unassembled WGS sequence"/>
</dbReference>
<accession>A0AA37J566</accession>
<evidence type="ECO:0000313" key="2">
    <source>
        <dbReference type="Proteomes" id="UP001055185"/>
    </source>
</evidence>
<sequence>MGGSPPKPDLDCPETVVWTQPNRPLSSGIRVVPIRATPPPAISCFIPK</sequence>
<gene>
    <name evidence="1" type="ORF">JCM17207_25560</name>
</gene>
<dbReference type="EMBL" id="BQKV01000115">
    <property type="protein sequence ID" value="GJN65931.1"/>
    <property type="molecule type" value="Genomic_DNA"/>
</dbReference>